<reference evidence="3" key="1">
    <citation type="journal article" date="2002" name="Science">
        <title>The draft genome of Ciona intestinalis: insights into chordate and vertebrate origins.</title>
        <authorList>
            <person name="Dehal P."/>
            <person name="Satou Y."/>
            <person name="Campbell R.K."/>
            <person name="Chapman J."/>
            <person name="Degnan B."/>
            <person name="De Tomaso A."/>
            <person name="Davidson B."/>
            <person name="Di Gregorio A."/>
            <person name="Gelpke M."/>
            <person name="Goodstein D.M."/>
            <person name="Harafuji N."/>
            <person name="Hastings K.E."/>
            <person name="Ho I."/>
            <person name="Hotta K."/>
            <person name="Huang W."/>
            <person name="Kawashima T."/>
            <person name="Lemaire P."/>
            <person name="Martinez D."/>
            <person name="Meinertzhagen I.A."/>
            <person name="Necula S."/>
            <person name="Nonaka M."/>
            <person name="Putnam N."/>
            <person name="Rash S."/>
            <person name="Saiga H."/>
            <person name="Satake M."/>
            <person name="Terry A."/>
            <person name="Yamada L."/>
            <person name="Wang H.G."/>
            <person name="Awazu S."/>
            <person name="Azumi K."/>
            <person name="Boore J."/>
            <person name="Branno M."/>
            <person name="Chin-Bow S."/>
            <person name="DeSantis R."/>
            <person name="Doyle S."/>
            <person name="Francino P."/>
            <person name="Keys D.N."/>
            <person name="Haga S."/>
            <person name="Hayashi H."/>
            <person name="Hino K."/>
            <person name="Imai K.S."/>
            <person name="Inaba K."/>
            <person name="Kano S."/>
            <person name="Kobayashi K."/>
            <person name="Kobayashi M."/>
            <person name="Lee B.I."/>
            <person name="Makabe K.W."/>
            <person name="Manohar C."/>
            <person name="Matassi G."/>
            <person name="Medina M."/>
            <person name="Mochizuki Y."/>
            <person name="Mount S."/>
            <person name="Morishita T."/>
            <person name="Miura S."/>
            <person name="Nakayama A."/>
            <person name="Nishizaka S."/>
            <person name="Nomoto H."/>
            <person name="Ohta F."/>
            <person name="Oishi K."/>
            <person name="Rigoutsos I."/>
            <person name="Sano M."/>
            <person name="Sasaki A."/>
            <person name="Sasakura Y."/>
            <person name="Shoguchi E."/>
            <person name="Shin-i T."/>
            <person name="Spagnuolo A."/>
            <person name="Stainier D."/>
            <person name="Suzuki M.M."/>
            <person name="Tassy O."/>
            <person name="Takatori N."/>
            <person name="Tokuoka M."/>
            <person name="Yagi K."/>
            <person name="Yoshizaki F."/>
            <person name="Wada S."/>
            <person name="Zhang C."/>
            <person name="Hyatt P.D."/>
            <person name="Larimer F."/>
            <person name="Detter C."/>
            <person name="Doggett N."/>
            <person name="Glavina T."/>
            <person name="Hawkins T."/>
            <person name="Richardson P."/>
            <person name="Lucas S."/>
            <person name="Kohara Y."/>
            <person name="Levine M."/>
            <person name="Satoh N."/>
            <person name="Rokhsar D.S."/>
        </authorList>
    </citation>
    <scope>NUCLEOTIDE SEQUENCE [LARGE SCALE GENOMIC DNA]</scope>
</reference>
<name>H2Y0D2_CIOIN</name>
<feature type="signal peptide" evidence="1">
    <location>
        <begin position="1"/>
        <end position="22"/>
    </location>
</feature>
<proteinExistence type="predicted"/>
<dbReference type="GeneTree" id="ENSGT00660000097219"/>
<reference evidence="2" key="2">
    <citation type="journal article" date="2008" name="Genome Biol.">
        <title>Improved genome assembly and evidence-based global gene model set for the chordate Ciona intestinalis: new insight into intron and operon populations.</title>
        <authorList>
            <person name="Satou Y."/>
            <person name="Mineta K."/>
            <person name="Ogasawara M."/>
            <person name="Sasakura Y."/>
            <person name="Shoguchi E."/>
            <person name="Ueno K."/>
            <person name="Yamada L."/>
            <person name="Matsumoto J."/>
            <person name="Wasserscheid J."/>
            <person name="Dewar K."/>
            <person name="Wiley G.B."/>
            <person name="Macmil S.L."/>
            <person name="Roe B.A."/>
            <person name="Zeller R.W."/>
            <person name="Hastings K.E."/>
            <person name="Lemaire P."/>
            <person name="Lindquist E."/>
            <person name="Endo T."/>
            <person name="Hotta K."/>
            <person name="Inaba K."/>
        </authorList>
    </citation>
    <scope>NUCLEOTIDE SEQUENCE [LARGE SCALE GENOMIC DNA]</scope>
    <source>
        <strain evidence="2">wild type</strain>
    </source>
</reference>
<dbReference type="Ensembl" id="ENSCINT00000030627.1">
    <property type="protein sequence ID" value="ENSCINP00000035366.1"/>
    <property type="gene ID" value="ENSCING00000020656.1"/>
</dbReference>
<organism evidence="2 3">
    <name type="scientific">Ciona intestinalis</name>
    <name type="common">Transparent sea squirt</name>
    <name type="synonym">Ascidia intestinalis</name>
    <dbReference type="NCBI Taxonomy" id="7719"/>
    <lineage>
        <taxon>Eukaryota</taxon>
        <taxon>Metazoa</taxon>
        <taxon>Chordata</taxon>
        <taxon>Tunicata</taxon>
        <taxon>Ascidiacea</taxon>
        <taxon>Phlebobranchia</taxon>
        <taxon>Cionidae</taxon>
        <taxon>Ciona</taxon>
    </lineage>
</organism>
<evidence type="ECO:0000313" key="3">
    <source>
        <dbReference type="Proteomes" id="UP000008144"/>
    </source>
</evidence>
<evidence type="ECO:0000313" key="2">
    <source>
        <dbReference type="Ensembl" id="ENSCINP00000035366.1"/>
    </source>
</evidence>
<keyword evidence="3" id="KW-1185">Reference proteome</keyword>
<reference evidence="2" key="3">
    <citation type="submission" date="2025-08" db="UniProtKB">
        <authorList>
            <consortium name="Ensembl"/>
        </authorList>
    </citation>
    <scope>IDENTIFICATION</scope>
</reference>
<reference evidence="2" key="4">
    <citation type="submission" date="2025-09" db="UniProtKB">
        <authorList>
            <consortium name="Ensembl"/>
        </authorList>
    </citation>
    <scope>IDENTIFICATION</scope>
</reference>
<keyword evidence="1" id="KW-0732">Signal</keyword>
<dbReference type="AlphaFoldDB" id="H2Y0D2"/>
<feature type="chain" id="PRO_5003578285" evidence="1">
    <location>
        <begin position="23"/>
        <end position="64"/>
    </location>
</feature>
<sequence>MDGKIVFALLLLMSLQASVVFGHWNERKGAEPEFPPVLGMDSYYNKDANDGWWKNAEDIWVWKQ</sequence>
<accession>H2Y0D2</accession>
<dbReference type="InParanoid" id="H2Y0D2"/>
<dbReference type="EMBL" id="EAAA01000690">
    <property type="status" value="NOT_ANNOTATED_CDS"/>
    <property type="molecule type" value="Genomic_DNA"/>
</dbReference>
<protein>
    <submittedName>
        <fullName evidence="2">Uncharacterized protein</fullName>
    </submittedName>
</protein>
<dbReference type="Proteomes" id="UP000008144">
    <property type="component" value="Chromosome 11"/>
</dbReference>
<dbReference type="HOGENOM" id="CLU_2866957_0_0_1"/>
<evidence type="ECO:0000256" key="1">
    <source>
        <dbReference type="SAM" id="SignalP"/>
    </source>
</evidence>